<dbReference type="EMBL" id="JAQQKW010000012">
    <property type="protein sequence ID" value="MDC7695844.1"/>
    <property type="molecule type" value="Genomic_DNA"/>
</dbReference>
<accession>A0ABT5II60</accession>
<dbReference type="Proteomes" id="UP001216595">
    <property type="component" value="Unassembled WGS sequence"/>
</dbReference>
<evidence type="ECO:0000256" key="1">
    <source>
        <dbReference type="SAM" id="MobiDB-lite"/>
    </source>
</evidence>
<sequence>MAKAVFHRHQRVYVEPVGTWATIEQVKPVWVAGFEEPIRVTYDCGLGRDFRAEELTAETEIEAAPGDAPGHTPWRLMRARNRVQPVEDCAHHPYPGTYPVIVTDPNDWGGWRVPGAEYDRDPALIEMQARLITAAPRFFRLARELSDYVKSEGTTLPEPLVRLARRFEQLRRVIETPPPEAQARPAEAQAEPEVGAAAAE</sequence>
<dbReference type="RefSeq" id="WP_272742496.1">
    <property type="nucleotide sequence ID" value="NZ_JAQQKW010000012.1"/>
</dbReference>
<comment type="caution">
    <text evidence="2">The sequence shown here is derived from an EMBL/GenBank/DDBJ whole genome shotgun (WGS) entry which is preliminary data.</text>
</comment>
<organism evidence="2 3">
    <name type="scientific">Asticcacaulis currens</name>
    <dbReference type="NCBI Taxonomy" id="2984210"/>
    <lineage>
        <taxon>Bacteria</taxon>
        <taxon>Pseudomonadati</taxon>
        <taxon>Pseudomonadota</taxon>
        <taxon>Alphaproteobacteria</taxon>
        <taxon>Caulobacterales</taxon>
        <taxon>Caulobacteraceae</taxon>
        <taxon>Asticcacaulis</taxon>
    </lineage>
</organism>
<evidence type="ECO:0000313" key="2">
    <source>
        <dbReference type="EMBL" id="MDC7695844.1"/>
    </source>
</evidence>
<feature type="region of interest" description="Disordered" evidence="1">
    <location>
        <begin position="175"/>
        <end position="200"/>
    </location>
</feature>
<evidence type="ECO:0000313" key="3">
    <source>
        <dbReference type="Proteomes" id="UP001216595"/>
    </source>
</evidence>
<reference evidence="2 3" key="1">
    <citation type="submission" date="2023-01" db="EMBL/GenBank/DDBJ databases">
        <title>Novel species of the genus Asticcacaulis isolated from rivers.</title>
        <authorList>
            <person name="Lu H."/>
        </authorList>
    </citation>
    <scope>NUCLEOTIDE SEQUENCE [LARGE SCALE GENOMIC DNA]</scope>
    <source>
        <strain evidence="2 3">DXS10W</strain>
    </source>
</reference>
<proteinExistence type="predicted"/>
<gene>
    <name evidence="2" type="ORF">PQU94_16320</name>
</gene>
<name>A0ABT5II60_9CAUL</name>
<protein>
    <submittedName>
        <fullName evidence="2">Uncharacterized protein</fullName>
    </submittedName>
</protein>
<keyword evidence="3" id="KW-1185">Reference proteome</keyword>
<feature type="compositionally biased region" description="Low complexity" evidence="1">
    <location>
        <begin position="181"/>
        <end position="200"/>
    </location>
</feature>